<evidence type="ECO:0000256" key="2">
    <source>
        <dbReference type="ARBA" id="ARBA00022640"/>
    </source>
</evidence>
<keyword evidence="6" id="KW-1185">Reference proteome</keyword>
<dbReference type="InterPro" id="IPR039633">
    <property type="entry name" value="PAP"/>
</dbReference>
<evidence type="ECO:0000256" key="3">
    <source>
        <dbReference type="SAM" id="SignalP"/>
    </source>
</evidence>
<evidence type="ECO:0000256" key="1">
    <source>
        <dbReference type="ARBA" id="ARBA00004474"/>
    </source>
</evidence>
<dbReference type="Pfam" id="PF04755">
    <property type="entry name" value="PAP_fibrillin"/>
    <property type="match status" value="1"/>
</dbReference>
<dbReference type="AlphaFoldDB" id="A0A9N8DKE0"/>
<evidence type="ECO:0000313" key="6">
    <source>
        <dbReference type="Proteomes" id="UP001153069"/>
    </source>
</evidence>
<comment type="caution">
    <text evidence="5">The sequence shown here is derived from an EMBL/GenBank/DDBJ whole genome shotgun (WGS) entry which is preliminary data.</text>
</comment>
<dbReference type="EMBL" id="CAICTM010000127">
    <property type="protein sequence ID" value="CAB9502145.1"/>
    <property type="molecule type" value="Genomic_DNA"/>
</dbReference>
<dbReference type="OrthoDB" id="201321at2759"/>
<proteinExistence type="predicted"/>
<organism evidence="5 6">
    <name type="scientific">Seminavis robusta</name>
    <dbReference type="NCBI Taxonomy" id="568900"/>
    <lineage>
        <taxon>Eukaryota</taxon>
        <taxon>Sar</taxon>
        <taxon>Stramenopiles</taxon>
        <taxon>Ochrophyta</taxon>
        <taxon>Bacillariophyta</taxon>
        <taxon>Bacillariophyceae</taxon>
        <taxon>Bacillariophycidae</taxon>
        <taxon>Naviculales</taxon>
        <taxon>Naviculaceae</taxon>
        <taxon>Seminavis</taxon>
    </lineage>
</organism>
<reference evidence="5" key="1">
    <citation type="submission" date="2020-06" db="EMBL/GenBank/DDBJ databases">
        <authorList>
            <consortium name="Plant Systems Biology data submission"/>
        </authorList>
    </citation>
    <scope>NUCLEOTIDE SEQUENCE</scope>
    <source>
        <strain evidence="5">D6</strain>
    </source>
</reference>
<feature type="signal peptide" evidence="3">
    <location>
        <begin position="1"/>
        <end position="18"/>
    </location>
</feature>
<sequence>MWKTLTLLGFLLVSQTLAFQPTILGKEPKQCYPHSKLQESANDVVETTSTGSSTSSLKKDLLELAASYDRGFGASPSARSRVDDLIAALEALNEETEAARGVDGSEASPLAGSWRMIWTTASDVLVLGASPVATVGAIYQIFDPLPVVTNVIDFIPRLQALLPPSIVPSSLVRAKVQTKASLRPGFPNRVGLWFESVNLQPVQVLGVDAKQLPPFAANLPKLPGQPSDDGPGYFDVTYLDEELLIIRQNAPGGLFALVKVQDTEP</sequence>
<keyword evidence="2" id="KW-0934">Plastid</keyword>
<accession>A0A9N8DKE0</accession>
<feature type="chain" id="PRO_5040251662" evidence="3">
    <location>
        <begin position="19"/>
        <end position="265"/>
    </location>
</feature>
<comment type="subcellular location">
    <subcellularLocation>
        <location evidence="1">Plastid</location>
    </subcellularLocation>
</comment>
<keyword evidence="3" id="KW-0732">Signal</keyword>
<dbReference type="GO" id="GO:0009536">
    <property type="term" value="C:plastid"/>
    <property type="evidence" value="ECO:0007669"/>
    <property type="project" value="UniProtKB-SubCell"/>
</dbReference>
<name>A0A9N8DKE0_9STRA</name>
<evidence type="ECO:0000259" key="4">
    <source>
        <dbReference type="Pfam" id="PF04755"/>
    </source>
</evidence>
<dbReference type="InterPro" id="IPR006843">
    <property type="entry name" value="PAP/fibrillin_dom"/>
</dbReference>
<dbReference type="PANTHER" id="PTHR31906">
    <property type="entry name" value="PLASTID-LIPID-ASSOCIATED PROTEIN 4, CHLOROPLASTIC-RELATED"/>
    <property type="match status" value="1"/>
</dbReference>
<gene>
    <name evidence="5" type="ORF">SEMRO_128_G061370.1</name>
</gene>
<evidence type="ECO:0000313" key="5">
    <source>
        <dbReference type="EMBL" id="CAB9502145.1"/>
    </source>
</evidence>
<dbReference type="Proteomes" id="UP001153069">
    <property type="component" value="Unassembled WGS sequence"/>
</dbReference>
<feature type="domain" description="Plastid lipid-associated protein/fibrillin conserved" evidence="4">
    <location>
        <begin position="56"/>
        <end position="250"/>
    </location>
</feature>
<protein>
    <submittedName>
        <fullName evidence="5">Probable plastid-lipid-associated protein</fullName>
    </submittedName>
</protein>